<dbReference type="EMBL" id="CYZE01000004">
    <property type="protein sequence ID" value="CUO18975.1"/>
    <property type="molecule type" value="Genomic_DNA"/>
</dbReference>
<evidence type="ECO:0000313" key="4">
    <source>
        <dbReference type="Proteomes" id="UP000095651"/>
    </source>
</evidence>
<evidence type="ECO:0000313" key="3">
    <source>
        <dbReference type="EMBL" id="CUO18975.1"/>
    </source>
</evidence>
<proteinExistence type="predicted"/>
<protein>
    <submittedName>
        <fullName evidence="3">Membrane-associated protein</fullName>
    </submittedName>
</protein>
<dbReference type="InterPro" id="IPR029062">
    <property type="entry name" value="Class_I_gatase-like"/>
</dbReference>
<gene>
    <name evidence="3" type="ORF">ERS852407_02107</name>
</gene>
<dbReference type="Proteomes" id="UP000095651">
    <property type="component" value="Unassembled WGS sequence"/>
</dbReference>
<organism evidence="3 4">
    <name type="scientific">Hungatella hathewayi</name>
    <dbReference type="NCBI Taxonomy" id="154046"/>
    <lineage>
        <taxon>Bacteria</taxon>
        <taxon>Bacillati</taxon>
        <taxon>Bacillota</taxon>
        <taxon>Clostridia</taxon>
        <taxon>Lachnospirales</taxon>
        <taxon>Lachnospiraceae</taxon>
        <taxon>Hungatella</taxon>
    </lineage>
</organism>
<feature type="transmembrane region" description="Helical" evidence="1">
    <location>
        <begin position="420"/>
        <end position="438"/>
    </location>
</feature>
<feature type="chain" id="PRO_5008019707" evidence="2">
    <location>
        <begin position="32"/>
        <end position="830"/>
    </location>
</feature>
<keyword evidence="1" id="KW-1133">Transmembrane helix</keyword>
<dbReference type="SUPFAM" id="SSF52317">
    <property type="entry name" value="Class I glutamine amidotransferase-like"/>
    <property type="match status" value="1"/>
</dbReference>
<keyword evidence="2" id="KW-0732">Signal</keyword>
<name>A0A174D4H4_9FIRM</name>
<evidence type="ECO:0000256" key="1">
    <source>
        <dbReference type="SAM" id="Phobius"/>
    </source>
</evidence>
<accession>A0A174D4H4</accession>
<dbReference type="AlphaFoldDB" id="A0A174D4H4"/>
<reference evidence="3 4" key="1">
    <citation type="submission" date="2015-09" db="EMBL/GenBank/DDBJ databases">
        <authorList>
            <consortium name="Pathogen Informatics"/>
        </authorList>
    </citation>
    <scope>NUCLEOTIDE SEQUENCE [LARGE SCALE GENOMIC DNA]</scope>
    <source>
        <strain evidence="3 4">2789STDY5608850</strain>
    </source>
</reference>
<keyword evidence="1" id="KW-0472">Membrane</keyword>
<sequence>MRFRKNTLVWAVILSMAGSVLLPASCVNAYAAQNMTEPANNLNTESDIYLTSSPVVMDVTYGYDGAAKSGRYVPVQISLANQEQKAFEGTLRIQAMESDYEIYDYDYPLTLSAGEKLEKNLDIPAGRGEILYVKLFDGNGTELVRKRLRINVSREVAELYVGILSDSPDSLNYLNGVGVNYSSVRTKTFNLTADTMPDKAVGMDLLDVLLITDYDTRKLSDSQTDAIWEWVRGGGTLLIGTGGRANDTLAAFREEIVETAFPAPDVRSVDMGVEYATNGPGDSFINLTCADISLKGGTEVLANDEFPVLTSTPKGKGLVGVAAYDFVDISDFCETQRSYVDKLLTALLGEDKLNNLSSYLYYGNSSKYWSVQSILNTGNVDKLPNMPLYVIVILGYIILVGPGLYLLLKKQERRRFYRTGAVVLSLIFAAVIYLMGVGTRFKNTFFTYATILDTSEKSIDEYTYINIRTPYNKPYAVSLDPGYDLLPITRSYYYDMTPVPKFTGTEESRVRVEYGLNETKISAQNVVSFTPKYFSLVKKSPNTEHQGLTGNVTLFDGQISGTVTNRYSFPVEKVGVMMFGQMIVIDELGPGETMSLDGLKVINYPLNSSYLIAERVTGGYQYEKPDIEDENYMLALSRANILGFYLDTYASVYSPEARIVAFSREQSDSKFLAKGDYDTYGMTMFTSALDISTKKNGYTYRSALMKAPHVVSGQYYAASNSVYGMDPTVLEYSLGNDIEVESLTFEKISDEFLEGEKNNGLSMFSGSLYFYNHDTGIYDLMDTGKSVYAADELEPYLSPGNTMTIKYIFDNNTDYSWVTLPMLTVLGKDK</sequence>
<feature type="signal peptide" evidence="2">
    <location>
        <begin position="1"/>
        <end position="31"/>
    </location>
</feature>
<evidence type="ECO:0000256" key="2">
    <source>
        <dbReference type="SAM" id="SignalP"/>
    </source>
</evidence>
<feature type="transmembrane region" description="Helical" evidence="1">
    <location>
        <begin position="386"/>
        <end position="408"/>
    </location>
</feature>
<dbReference type="RefSeq" id="WP_055654798.1">
    <property type="nucleotide sequence ID" value="NZ_CABIXC010000004.1"/>
</dbReference>
<keyword evidence="1" id="KW-0812">Transmembrane</keyword>